<dbReference type="PROSITE" id="PS00175">
    <property type="entry name" value="PG_MUTASE"/>
    <property type="match status" value="1"/>
</dbReference>
<comment type="caution">
    <text evidence="7">The sequence shown here is derived from an EMBL/GenBank/DDBJ whole genome shotgun (WGS) entry which is preliminary data.</text>
</comment>
<keyword evidence="8" id="KW-1185">Reference proteome</keyword>
<evidence type="ECO:0000256" key="1">
    <source>
        <dbReference type="ARBA" id="ARBA00006717"/>
    </source>
</evidence>
<keyword evidence="5" id="KW-0413">Isomerase</keyword>
<keyword evidence="4" id="KW-0324">Glycolysis</keyword>
<evidence type="ECO:0000313" key="8">
    <source>
        <dbReference type="Proteomes" id="UP000583556"/>
    </source>
</evidence>
<dbReference type="GO" id="GO:0006094">
    <property type="term" value="P:gluconeogenesis"/>
    <property type="evidence" value="ECO:0007669"/>
    <property type="project" value="UniProtKB-KW"/>
</dbReference>
<dbReference type="PANTHER" id="PTHR11931">
    <property type="entry name" value="PHOSPHOGLYCERATE MUTASE"/>
    <property type="match status" value="1"/>
</dbReference>
<reference evidence="7 8" key="1">
    <citation type="submission" date="2020-04" db="EMBL/GenBank/DDBJ databases">
        <title>Novosphingobium sp. TW-4 isolated from soil.</title>
        <authorList>
            <person name="Dahal R.H."/>
            <person name="Chaudhary D.K."/>
        </authorList>
    </citation>
    <scope>NUCLEOTIDE SEQUENCE [LARGE SCALE GENOMIC DNA]</scope>
    <source>
        <strain evidence="7 8">TW-4</strain>
    </source>
</reference>
<protein>
    <recommendedName>
        <fullName evidence="2">phosphoglycerate mutase (2,3-diphosphoglycerate-dependent)</fullName>
        <ecNumber evidence="2">5.4.2.11</ecNumber>
    </recommendedName>
</protein>
<dbReference type="RefSeq" id="WP_169494402.1">
    <property type="nucleotide sequence ID" value="NZ_AP029021.1"/>
</dbReference>
<dbReference type="InterPro" id="IPR005952">
    <property type="entry name" value="Phosphogly_mut1"/>
</dbReference>
<dbReference type="SMART" id="SM00855">
    <property type="entry name" value="PGAM"/>
    <property type="match status" value="1"/>
</dbReference>
<evidence type="ECO:0000256" key="5">
    <source>
        <dbReference type="ARBA" id="ARBA00023235"/>
    </source>
</evidence>
<dbReference type="InterPro" id="IPR001345">
    <property type="entry name" value="PG/BPGM_mutase_AS"/>
</dbReference>
<organism evidence="7 8">
    <name type="scientific">Novosphingobium olei</name>
    <dbReference type="NCBI Taxonomy" id="2728851"/>
    <lineage>
        <taxon>Bacteria</taxon>
        <taxon>Pseudomonadati</taxon>
        <taxon>Pseudomonadota</taxon>
        <taxon>Alphaproteobacteria</taxon>
        <taxon>Sphingomonadales</taxon>
        <taxon>Sphingomonadaceae</taxon>
        <taxon>Novosphingobium</taxon>
    </lineage>
</organism>
<gene>
    <name evidence="7" type="ORF">HHL27_16060</name>
</gene>
<comment type="similarity">
    <text evidence="1">Belongs to the phosphoglycerate mutase family. BPG-dependent PGAM subfamily.</text>
</comment>
<dbReference type="Proteomes" id="UP000583556">
    <property type="component" value="Unassembled WGS sequence"/>
</dbReference>
<evidence type="ECO:0000313" key="7">
    <source>
        <dbReference type="EMBL" id="NML95189.1"/>
    </source>
</evidence>
<dbReference type="GO" id="GO:0004619">
    <property type="term" value="F:phosphoglycerate mutase activity"/>
    <property type="evidence" value="ECO:0007669"/>
    <property type="project" value="UniProtKB-EC"/>
</dbReference>
<name>A0A7Y0BRH7_9SPHN</name>
<evidence type="ECO:0000256" key="3">
    <source>
        <dbReference type="ARBA" id="ARBA00022432"/>
    </source>
</evidence>
<dbReference type="AlphaFoldDB" id="A0A7Y0BRH7"/>
<feature type="binding site" evidence="6">
    <location>
        <position position="93"/>
    </location>
    <ligand>
        <name>substrate</name>
    </ligand>
</feature>
<evidence type="ECO:0000256" key="2">
    <source>
        <dbReference type="ARBA" id="ARBA00012028"/>
    </source>
</evidence>
<dbReference type="InterPro" id="IPR013078">
    <property type="entry name" value="His_Pase_superF_clade-1"/>
</dbReference>
<proteinExistence type="inferred from homology"/>
<dbReference type="Gene3D" id="3.40.50.1240">
    <property type="entry name" value="Phosphoglycerate mutase-like"/>
    <property type="match status" value="1"/>
</dbReference>
<evidence type="ECO:0000256" key="6">
    <source>
        <dbReference type="PIRSR" id="PIRSR613078-2"/>
    </source>
</evidence>
<sequence>MDRASEIPSPYPPLGASRWPAVLWIVRHGQSAGNLARDAATEQGLARIPLTHRDVDVPLSDLGRQQATALGRWFAEAHEDGRPEVLLASPYVRAVETAQLFRANGGCTPDEPVCIDERLREKEFGILDGLTTSGIHELQPEQAELRRLLGKFYHRPPGGESWVDVIFRLRALMDTVSLHHAGRRVMIVAHQVVVLCLRYIIEGLDEAQVLAIDREGDVANCGITEYRFDPEAGHHGALVLARYNVTAPMVADDTPVTAAPDKMVAARG</sequence>
<keyword evidence="3" id="KW-0312">Gluconeogenesis</keyword>
<evidence type="ECO:0000256" key="4">
    <source>
        <dbReference type="ARBA" id="ARBA00023152"/>
    </source>
</evidence>
<accession>A0A7Y0BRH7</accession>
<dbReference type="EMBL" id="JABBGM010000008">
    <property type="protein sequence ID" value="NML95189.1"/>
    <property type="molecule type" value="Genomic_DNA"/>
</dbReference>
<dbReference type="EC" id="5.4.2.11" evidence="2"/>
<dbReference type="GO" id="GO:0006096">
    <property type="term" value="P:glycolytic process"/>
    <property type="evidence" value="ECO:0007669"/>
    <property type="project" value="UniProtKB-KW"/>
</dbReference>
<dbReference type="InterPro" id="IPR029033">
    <property type="entry name" value="His_PPase_superfam"/>
</dbReference>
<dbReference type="CDD" id="cd07067">
    <property type="entry name" value="HP_PGM_like"/>
    <property type="match status" value="1"/>
</dbReference>
<dbReference type="Pfam" id="PF00300">
    <property type="entry name" value="His_Phos_1"/>
    <property type="match status" value="1"/>
</dbReference>
<dbReference type="SUPFAM" id="SSF53254">
    <property type="entry name" value="Phosphoglycerate mutase-like"/>
    <property type="match status" value="1"/>
</dbReference>